<feature type="transmembrane region" description="Helical" evidence="1">
    <location>
        <begin position="52"/>
        <end position="75"/>
    </location>
</feature>
<dbReference type="RefSeq" id="WP_343967918.1">
    <property type="nucleotide sequence ID" value="NZ_BAAAGK010000063.1"/>
</dbReference>
<gene>
    <name evidence="2" type="ORF">ACFQVD_12260</name>
</gene>
<comment type="caution">
    <text evidence="2">The sequence shown here is derived from an EMBL/GenBank/DDBJ whole genome shotgun (WGS) entry which is preliminary data.</text>
</comment>
<keyword evidence="1" id="KW-1133">Transmembrane helix</keyword>
<accession>A0ABW2SXT7</accession>
<protein>
    <submittedName>
        <fullName evidence="2">Uncharacterized protein</fullName>
    </submittedName>
</protein>
<dbReference type="Proteomes" id="UP001596514">
    <property type="component" value="Unassembled WGS sequence"/>
</dbReference>
<keyword evidence="1" id="KW-0812">Transmembrane</keyword>
<sequence length="204" mass="21110">MATGITLLVPGVGAVAGPKVMRVALAGGLSIVTGGALKATWKTIVALGGPDIVWMAKAQFFLLGPGFTILAWALLSVRPGDAGRRIAPLWAFVAFALIGVVAAAGVGATWPLLVVTTASSTLLAVRLILLAQKSGDTVAMALLGFNILGSYSMGMLAGQPEQTIALQWFEESLNTCVWTAFAVAVWWLTRAGRALAHVRTAPVS</sequence>
<feature type="transmembrane region" description="Helical" evidence="1">
    <location>
        <begin position="87"/>
        <end position="106"/>
    </location>
</feature>
<evidence type="ECO:0000256" key="1">
    <source>
        <dbReference type="SAM" id="Phobius"/>
    </source>
</evidence>
<name>A0ABW2SXT7_9ACTN</name>
<evidence type="ECO:0000313" key="2">
    <source>
        <dbReference type="EMBL" id="MFC7600868.1"/>
    </source>
</evidence>
<dbReference type="EMBL" id="JBHTEE010000001">
    <property type="protein sequence ID" value="MFC7600868.1"/>
    <property type="molecule type" value="Genomic_DNA"/>
</dbReference>
<evidence type="ECO:0000313" key="3">
    <source>
        <dbReference type="Proteomes" id="UP001596514"/>
    </source>
</evidence>
<keyword evidence="1" id="KW-0472">Membrane</keyword>
<proteinExistence type="predicted"/>
<organism evidence="2 3">
    <name type="scientific">Streptosporangium amethystogenes subsp. fukuiense</name>
    <dbReference type="NCBI Taxonomy" id="698418"/>
    <lineage>
        <taxon>Bacteria</taxon>
        <taxon>Bacillati</taxon>
        <taxon>Actinomycetota</taxon>
        <taxon>Actinomycetes</taxon>
        <taxon>Streptosporangiales</taxon>
        <taxon>Streptosporangiaceae</taxon>
        <taxon>Streptosporangium</taxon>
    </lineage>
</organism>
<reference evidence="3" key="1">
    <citation type="journal article" date="2019" name="Int. J. Syst. Evol. Microbiol.">
        <title>The Global Catalogue of Microorganisms (GCM) 10K type strain sequencing project: providing services to taxonomists for standard genome sequencing and annotation.</title>
        <authorList>
            <consortium name="The Broad Institute Genomics Platform"/>
            <consortium name="The Broad Institute Genome Sequencing Center for Infectious Disease"/>
            <person name="Wu L."/>
            <person name="Ma J."/>
        </authorList>
    </citation>
    <scope>NUCLEOTIDE SEQUENCE [LARGE SCALE GENOMIC DNA]</scope>
    <source>
        <strain evidence="3">JCM 10083</strain>
    </source>
</reference>
<feature type="transmembrane region" description="Helical" evidence="1">
    <location>
        <begin position="112"/>
        <end position="131"/>
    </location>
</feature>
<feature type="transmembrane region" description="Helical" evidence="1">
    <location>
        <begin position="138"/>
        <end position="157"/>
    </location>
</feature>
<feature type="transmembrane region" description="Helical" evidence="1">
    <location>
        <begin position="172"/>
        <end position="189"/>
    </location>
</feature>
<keyword evidence="3" id="KW-1185">Reference proteome</keyword>